<evidence type="ECO:0000256" key="8">
    <source>
        <dbReference type="ARBA" id="ARBA00023211"/>
    </source>
</evidence>
<evidence type="ECO:0000256" key="7">
    <source>
        <dbReference type="ARBA" id="ARBA00023004"/>
    </source>
</evidence>
<dbReference type="GO" id="GO:1901135">
    <property type="term" value="P:carbohydrate derivative metabolic process"/>
    <property type="evidence" value="ECO:0007669"/>
    <property type="project" value="UniProtKB-ARBA"/>
</dbReference>
<evidence type="ECO:0000256" key="6">
    <source>
        <dbReference type="ARBA" id="ARBA00022833"/>
    </source>
</evidence>
<dbReference type="GO" id="GO:0006091">
    <property type="term" value="P:generation of precursor metabolites and energy"/>
    <property type="evidence" value="ECO:0007669"/>
    <property type="project" value="UniProtKB-ARBA"/>
</dbReference>
<proteinExistence type="predicted"/>
<comment type="cofactor">
    <cofactor evidence="3">
        <name>Fe(2+)</name>
        <dbReference type="ChEBI" id="CHEBI:29033"/>
    </cofactor>
</comment>
<dbReference type="Gene3D" id="3.20.20.70">
    <property type="entry name" value="Aldolase class I"/>
    <property type="match status" value="1"/>
</dbReference>
<dbReference type="InterPro" id="IPR000056">
    <property type="entry name" value="Ribul_P_3_epim-like"/>
</dbReference>
<dbReference type="InterPro" id="IPR011060">
    <property type="entry name" value="RibuloseP-bd_barrel"/>
</dbReference>
<name>A0A481YVH9_9VIRU</name>
<dbReference type="GO" id="GO:0016857">
    <property type="term" value="F:racemase and epimerase activity, acting on carbohydrates and derivatives"/>
    <property type="evidence" value="ECO:0007669"/>
    <property type="project" value="InterPro"/>
</dbReference>
<dbReference type="GO" id="GO:0006163">
    <property type="term" value="P:purine nucleotide metabolic process"/>
    <property type="evidence" value="ECO:0007669"/>
    <property type="project" value="UniProtKB-ARBA"/>
</dbReference>
<dbReference type="SUPFAM" id="SSF51366">
    <property type="entry name" value="Ribulose-phoshate binding barrel"/>
    <property type="match status" value="1"/>
</dbReference>
<evidence type="ECO:0000256" key="3">
    <source>
        <dbReference type="ARBA" id="ARBA00001954"/>
    </source>
</evidence>
<evidence type="ECO:0000256" key="4">
    <source>
        <dbReference type="ARBA" id="ARBA00011738"/>
    </source>
</evidence>
<dbReference type="InterPro" id="IPR013785">
    <property type="entry name" value="Aldolase_TIM"/>
</dbReference>
<keyword evidence="10" id="KW-0119">Carbohydrate metabolism</keyword>
<dbReference type="CDD" id="cd00429">
    <property type="entry name" value="RPE"/>
    <property type="match status" value="1"/>
</dbReference>
<evidence type="ECO:0000256" key="2">
    <source>
        <dbReference type="ARBA" id="ARBA00001947"/>
    </source>
</evidence>
<evidence type="ECO:0000256" key="9">
    <source>
        <dbReference type="ARBA" id="ARBA00023235"/>
    </source>
</evidence>
<dbReference type="FunFam" id="3.20.20.70:FF:000191">
    <property type="entry name" value="ribulose-phosphate 3-epimerase isoform X2"/>
    <property type="match status" value="1"/>
</dbReference>
<organism evidence="11">
    <name type="scientific">Marseillevirus LCMAC103</name>
    <dbReference type="NCBI Taxonomy" id="2506604"/>
    <lineage>
        <taxon>Viruses</taxon>
        <taxon>Varidnaviria</taxon>
        <taxon>Bamfordvirae</taxon>
        <taxon>Nucleocytoviricota</taxon>
        <taxon>Megaviricetes</taxon>
        <taxon>Pimascovirales</taxon>
        <taxon>Pimascovirales incertae sedis</taxon>
        <taxon>Marseilleviridae</taxon>
    </lineage>
</organism>
<dbReference type="NCBIfam" id="NF004076">
    <property type="entry name" value="PRK05581.1-4"/>
    <property type="match status" value="1"/>
</dbReference>
<sequence length="198" mass="21288">MTKALAAIEASGASRIHVDVMDGHFVPNLAFGPGVVERLRKETALSIDVHLMATEPHVLIPLFRHADRLTVHVEIGATLLAWAFAAIRVAGCDVGLALNPETPAEAVKPYLDSVSSILVMTVQPGRCGQPFRRDVLPKIEQIAAWRADRGLPFRLVVDGGINEATARECRKAGADTLVAGSAFFGAPDRRAFVENCTK</sequence>
<dbReference type="GO" id="GO:0005975">
    <property type="term" value="P:carbohydrate metabolic process"/>
    <property type="evidence" value="ECO:0007669"/>
    <property type="project" value="InterPro"/>
</dbReference>
<dbReference type="Pfam" id="PF00834">
    <property type="entry name" value="Ribul_P_3_epim"/>
    <property type="match status" value="1"/>
</dbReference>
<dbReference type="EMBL" id="MK500338">
    <property type="protein sequence ID" value="QBK86907.1"/>
    <property type="molecule type" value="Genomic_DNA"/>
</dbReference>
<evidence type="ECO:0000256" key="1">
    <source>
        <dbReference type="ARBA" id="ARBA00001936"/>
    </source>
</evidence>
<keyword evidence="6" id="KW-0862">Zinc</keyword>
<comment type="cofactor">
    <cofactor evidence="1">
        <name>Mn(2+)</name>
        <dbReference type="ChEBI" id="CHEBI:29035"/>
    </cofactor>
</comment>
<protein>
    <submittedName>
        <fullName evidence="11">Ribulose-phosphate 3 epimerase family protein</fullName>
    </submittedName>
</protein>
<gene>
    <name evidence="11" type="ORF">LCMAC103_02450</name>
</gene>
<dbReference type="PROSITE" id="PS01085">
    <property type="entry name" value="RIBUL_P_3_EPIMER_1"/>
    <property type="match status" value="1"/>
</dbReference>
<dbReference type="GO" id="GO:0046872">
    <property type="term" value="F:metal ion binding"/>
    <property type="evidence" value="ECO:0007669"/>
    <property type="project" value="UniProtKB-KW"/>
</dbReference>
<dbReference type="PANTHER" id="PTHR11749">
    <property type="entry name" value="RIBULOSE-5-PHOSPHATE-3-EPIMERASE"/>
    <property type="match status" value="1"/>
</dbReference>
<comment type="cofactor">
    <cofactor evidence="2">
        <name>Zn(2+)</name>
        <dbReference type="ChEBI" id="CHEBI:29105"/>
    </cofactor>
</comment>
<reference evidence="11" key="1">
    <citation type="journal article" date="2019" name="MBio">
        <title>Virus Genomes from Deep Sea Sediments Expand the Ocean Megavirome and Support Independent Origins of Viral Gigantism.</title>
        <authorList>
            <person name="Backstrom D."/>
            <person name="Yutin N."/>
            <person name="Jorgensen S.L."/>
            <person name="Dharamshi J."/>
            <person name="Homa F."/>
            <person name="Zaremba-Niedwiedzka K."/>
            <person name="Spang A."/>
            <person name="Wolf Y.I."/>
            <person name="Koonin E.V."/>
            <person name="Ettema T.J."/>
        </authorList>
    </citation>
    <scope>NUCLEOTIDE SEQUENCE</scope>
</reference>
<evidence type="ECO:0000256" key="5">
    <source>
        <dbReference type="ARBA" id="ARBA00022723"/>
    </source>
</evidence>
<accession>A0A481YVH9</accession>
<keyword evidence="8" id="KW-0464">Manganese</keyword>
<evidence type="ECO:0000256" key="10">
    <source>
        <dbReference type="ARBA" id="ARBA00023277"/>
    </source>
</evidence>
<evidence type="ECO:0000313" key="11">
    <source>
        <dbReference type="EMBL" id="QBK86907.1"/>
    </source>
</evidence>
<comment type="subunit">
    <text evidence="4">Homodimer.</text>
</comment>
<keyword evidence="7" id="KW-0408">Iron</keyword>
<dbReference type="PROSITE" id="PS01086">
    <property type="entry name" value="RIBUL_P_3_EPIMER_2"/>
    <property type="match status" value="1"/>
</dbReference>
<dbReference type="GO" id="GO:0046496">
    <property type="term" value="P:nicotinamide nucleotide metabolic process"/>
    <property type="evidence" value="ECO:0007669"/>
    <property type="project" value="UniProtKB-ARBA"/>
</dbReference>
<keyword evidence="9" id="KW-0413">Isomerase</keyword>
<keyword evidence="5" id="KW-0479">Metal-binding</keyword>